<evidence type="ECO:0000256" key="3">
    <source>
        <dbReference type="ARBA" id="ARBA00022737"/>
    </source>
</evidence>
<dbReference type="Gene3D" id="3.30.160.60">
    <property type="entry name" value="Classic Zinc Finger"/>
    <property type="match status" value="8"/>
</dbReference>
<dbReference type="Proteomes" id="UP000762676">
    <property type="component" value="Unassembled WGS sequence"/>
</dbReference>
<accession>A0AAV4H574</accession>
<dbReference type="GO" id="GO:0008270">
    <property type="term" value="F:zinc ion binding"/>
    <property type="evidence" value="ECO:0007669"/>
    <property type="project" value="UniProtKB-KW"/>
</dbReference>
<evidence type="ECO:0000256" key="1">
    <source>
        <dbReference type="ARBA" id="ARBA00004123"/>
    </source>
</evidence>
<evidence type="ECO:0000313" key="12">
    <source>
        <dbReference type="EMBL" id="GFR92208.1"/>
    </source>
</evidence>
<feature type="domain" description="C2H2-type" evidence="11">
    <location>
        <begin position="158"/>
        <end position="185"/>
    </location>
</feature>
<dbReference type="SUPFAM" id="SSF57667">
    <property type="entry name" value="beta-beta-alpha zinc fingers"/>
    <property type="match status" value="5"/>
</dbReference>
<dbReference type="SMART" id="SM00355">
    <property type="entry name" value="ZnF_C2H2"/>
    <property type="match status" value="7"/>
</dbReference>
<feature type="region of interest" description="Disordered" evidence="10">
    <location>
        <begin position="295"/>
        <end position="314"/>
    </location>
</feature>
<dbReference type="PANTHER" id="PTHR23235:SF178">
    <property type="entry name" value="C2H2-TYPE DOMAIN-CONTAINING PROTEIN-RELATED"/>
    <property type="match status" value="1"/>
</dbReference>
<dbReference type="FunFam" id="3.30.160.60:FF:000478">
    <property type="entry name" value="Zinc finger protein 133"/>
    <property type="match status" value="1"/>
</dbReference>
<dbReference type="InterPro" id="IPR036236">
    <property type="entry name" value="Znf_C2H2_sf"/>
</dbReference>
<dbReference type="AlphaFoldDB" id="A0AAV4H574"/>
<evidence type="ECO:0000256" key="9">
    <source>
        <dbReference type="PROSITE-ProRule" id="PRU00042"/>
    </source>
</evidence>
<feature type="domain" description="C2H2-type" evidence="11">
    <location>
        <begin position="186"/>
        <end position="213"/>
    </location>
</feature>
<keyword evidence="6" id="KW-0805">Transcription regulation</keyword>
<keyword evidence="5" id="KW-0862">Zinc</keyword>
<reference evidence="12 13" key="1">
    <citation type="journal article" date="2021" name="Elife">
        <title>Chloroplast acquisition without the gene transfer in kleptoplastic sea slugs, Plakobranchus ocellatus.</title>
        <authorList>
            <person name="Maeda T."/>
            <person name="Takahashi S."/>
            <person name="Yoshida T."/>
            <person name="Shimamura S."/>
            <person name="Takaki Y."/>
            <person name="Nagai Y."/>
            <person name="Toyoda A."/>
            <person name="Suzuki Y."/>
            <person name="Arimoto A."/>
            <person name="Ishii H."/>
            <person name="Satoh N."/>
            <person name="Nishiyama T."/>
            <person name="Hasebe M."/>
            <person name="Maruyama T."/>
            <person name="Minagawa J."/>
            <person name="Obokata J."/>
            <person name="Shigenobu S."/>
        </authorList>
    </citation>
    <scope>NUCLEOTIDE SEQUENCE [LARGE SCALE GENOMIC DNA]</scope>
</reference>
<evidence type="ECO:0000256" key="4">
    <source>
        <dbReference type="ARBA" id="ARBA00022771"/>
    </source>
</evidence>
<dbReference type="FunFam" id="3.30.160.60:FF:002343">
    <property type="entry name" value="Zinc finger protein 33A"/>
    <property type="match status" value="1"/>
</dbReference>
<dbReference type="EMBL" id="BMAT01008771">
    <property type="protein sequence ID" value="GFR92208.1"/>
    <property type="molecule type" value="Genomic_DNA"/>
</dbReference>
<sequence length="569" mass="64066">MPKTKTCFRCDHCDKVFTRTSQYEKNGDSVKEEKPQVCEICDKQLTSIQGQKARNIKTRKGEKPYKCNQCDKCFSSSTGLSYHKLTHSGERPFACDTCGQRFRHKAHLQNHAVKHVGVRSHQCEICGLAFYTQKDMRSHQKVHMDEDKKVSLKERLSLPCEVCGKIYRSQLGLNTHLKQHAGEKPYTCKICGKAYTNSAALLYHQKLHSGEKSYTCDACGRAFSSHGGLEIHKRTHTGEKPFRCDVCQLCFGSRSNLHAHQRTHTRAWLAAQHQVVPKPVSASALKMRKYREKLKADPSLAPPSLQVKPKSRPKKVETLKKYKEKLKALDKLRTLPMKPELDSEHLVHSVLKLNGYSVTDDNVEAASQQILQLLPHNVVVVSSQQEQYPLTASSATISVAEAPSLSISQETQRPESAEWKKHDLSRNHLRAGGGEHWKEDLKLSVSSVSNLNLANLRQGESSLKLGSAQFRFLPEAQQQQSVANTPELNYITYEMLIENPDPILRDGHCELSVHQVEPSPHSVGHDLMPVDPNSIIMETQTGPVYRTVEFSLPMDMSGITRHSTADLIN</sequence>
<dbReference type="InterPro" id="IPR013087">
    <property type="entry name" value="Znf_C2H2_type"/>
</dbReference>
<feature type="domain" description="C2H2-type" evidence="11">
    <location>
        <begin position="8"/>
        <end position="35"/>
    </location>
</feature>
<comment type="caution">
    <text evidence="12">The sequence shown here is derived from an EMBL/GenBank/DDBJ whole genome shotgun (WGS) entry which is preliminary data.</text>
</comment>
<feature type="domain" description="C2H2-type" evidence="11">
    <location>
        <begin position="65"/>
        <end position="92"/>
    </location>
</feature>
<feature type="domain" description="C2H2-type" evidence="11">
    <location>
        <begin position="214"/>
        <end position="241"/>
    </location>
</feature>
<keyword evidence="8" id="KW-0539">Nucleus</keyword>
<proteinExistence type="predicted"/>
<evidence type="ECO:0000256" key="5">
    <source>
        <dbReference type="ARBA" id="ARBA00022833"/>
    </source>
</evidence>
<protein>
    <submittedName>
        <fullName evidence="12">Zinc finger protein 782</fullName>
    </submittedName>
</protein>
<comment type="subcellular location">
    <subcellularLocation>
        <location evidence="1">Nucleus</location>
    </subcellularLocation>
</comment>
<evidence type="ECO:0000256" key="7">
    <source>
        <dbReference type="ARBA" id="ARBA00023163"/>
    </source>
</evidence>
<dbReference type="FunFam" id="3.30.160.60:FF:000710">
    <property type="entry name" value="Zinc finger protein 768"/>
    <property type="match status" value="1"/>
</dbReference>
<dbReference type="GO" id="GO:0000978">
    <property type="term" value="F:RNA polymerase II cis-regulatory region sequence-specific DNA binding"/>
    <property type="evidence" value="ECO:0007669"/>
    <property type="project" value="TreeGrafter"/>
</dbReference>
<keyword evidence="3" id="KW-0677">Repeat</keyword>
<feature type="domain" description="C2H2-type" evidence="11">
    <location>
        <begin position="93"/>
        <end position="120"/>
    </location>
</feature>
<name>A0AAV4H574_9GAST</name>
<evidence type="ECO:0000256" key="8">
    <source>
        <dbReference type="ARBA" id="ARBA00023242"/>
    </source>
</evidence>
<dbReference type="FunFam" id="3.30.160.60:FF:001289">
    <property type="entry name" value="Zinc finger protein 574"/>
    <property type="match status" value="1"/>
</dbReference>
<dbReference type="Pfam" id="PF00096">
    <property type="entry name" value="zf-C2H2"/>
    <property type="match status" value="6"/>
</dbReference>
<keyword evidence="7" id="KW-0804">Transcription</keyword>
<dbReference type="PROSITE" id="PS00028">
    <property type="entry name" value="ZINC_FINGER_C2H2_1"/>
    <property type="match status" value="7"/>
</dbReference>
<dbReference type="FunFam" id="3.30.160.60:FF:001049">
    <property type="entry name" value="zinc finger protein 319"/>
    <property type="match status" value="1"/>
</dbReference>
<dbReference type="PANTHER" id="PTHR23235">
    <property type="entry name" value="KRUEPPEL-LIKE TRANSCRIPTION FACTOR"/>
    <property type="match status" value="1"/>
</dbReference>
<gene>
    <name evidence="12" type="ORF">ElyMa_004347000</name>
</gene>
<organism evidence="12 13">
    <name type="scientific">Elysia marginata</name>
    <dbReference type="NCBI Taxonomy" id="1093978"/>
    <lineage>
        <taxon>Eukaryota</taxon>
        <taxon>Metazoa</taxon>
        <taxon>Spiralia</taxon>
        <taxon>Lophotrochozoa</taxon>
        <taxon>Mollusca</taxon>
        <taxon>Gastropoda</taxon>
        <taxon>Heterobranchia</taxon>
        <taxon>Euthyneura</taxon>
        <taxon>Panpulmonata</taxon>
        <taxon>Sacoglossa</taxon>
        <taxon>Placobranchoidea</taxon>
        <taxon>Plakobranchidae</taxon>
        <taxon>Elysia</taxon>
    </lineage>
</organism>
<dbReference type="GO" id="GO:0005634">
    <property type="term" value="C:nucleus"/>
    <property type="evidence" value="ECO:0007669"/>
    <property type="project" value="UniProtKB-SubCell"/>
</dbReference>
<evidence type="ECO:0000313" key="13">
    <source>
        <dbReference type="Proteomes" id="UP000762676"/>
    </source>
</evidence>
<evidence type="ECO:0000259" key="11">
    <source>
        <dbReference type="PROSITE" id="PS50157"/>
    </source>
</evidence>
<dbReference type="GO" id="GO:0000981">
    <property type="term" value="F:DNA-binding transcription factor activity, RNA polymerase II-specific"/>
    <property type="evidence" value="ECO:0007669"/>
    <property type="project" value="TreeGrafter"/>
</dbReference>
<feature type="domain" description="C2H2-type" evidence="11">
    <location>
        <begin position="242"/>
        <end position="265"/>
    </location>
</feature>
<dbReference type="GO" id="GO:0032502">
    <property type="term" value="P:developmental process"/>
    <property type="evidence" value="ECO:0007669"/>
    <property type="project" value="UniProtKB-ARBA"/>
</dbReference>
<keyword evidence="4 9" id="KW-0863">Zinc-finger</keyword>
<dbReference type="Pfam" id="PF13912">
    <property type="entry name" value="zf-C2H2_6"/>
    <property type="match status" value="1"/>
</dbReference>
<evidence type="ECO:0000256" key="2">
    <source>
        <dbReference type="ARBA" id="ARBA00022723"/>
    </source>
</evidence>
<evidence type="ECO:0000256" key="10">
    <source>
        <dbReference type="SAM" id="MobiDB-lite"/>
    </source>
</evidence>
<evidence type="ECO:0000256" key="6">
    <source>
        <dbReference type="ARBA" id="ARBA00023015"/>
    </source>
</evidence>
<keyword evidence="2" id="KW-0479">Metal-binding</keyword>
<feature type="domain" description="C2H2-type" evidence="11">
    <location>
        <begin position="121"/>
        <end position="148"/>
    </location>
</feature>
<keyword evidence="13" id="KW-1185">Reference proteome</keyword>
<dbReference type="PROSITE" id="PS50157">
    <property type="entry name" value="ZINC_FINGER_C2H2_2"/>
    <property type="match status" value="8"/>
</dbReference>